<accession>A0A2P2MF38</accession>
<proteinExistence type="predicted"/>
<reference evidence="1" key="1">
    <citation type="submission" date="2018-02" db="EMBL/GenBank/DDBJ databases">
        <title>Rhizophora mucronata_Transcriptome.</title>
        <authorList>
            <person name="Meera S.P."/>
            <person name="Sreeshan A."/>
            <person name="Augustine A."/>
        </authorList>
    </citation>
    <scope>NUCLEOTIDE SEQUENCE</scope>
    <source>
        <tissue evidence="1">Leaf</tissue>
    </source>
</reference>
<dbReference type="EMBL" id="GGEC01048365">
    <property type="protein sequence ID" value="MBX28849.1"/>
    <property type="molecule type" value="Transcribed_RNA"/>
</dbReference>
<evidence type="ECO:0000313" key="1">
    <source>
        <dbReference type="EMBL" id="MBX28849.1"/>
    </source>
</evidence>
<protein>
    <submittedName>
        <fullName evidence="1">Uncharacterized protein</fullName>
    </submittedName>
</protein>
<organism evidence="1">
    <name type="scientific">Rhizophora mucronata</name>
    <name type="common">Asiatic mangrove</name>
    <dbReference type="NCBI Taxonomy" id="61149"/>
    <lineage>
        <taxon>Eukaryota</taxon>
        <taxon>Viridiplantae</taxon>
        <taxon>Streptophyta</taxon>
        <taxon>Embryophyta</taxon>
        <taxon>Tracheophyta</taxon>
        <taxon>Spermatophyta</taxon>
        <taxon>Magnoliopsida</taxon>
        <taxon>eudicotyledons</taxon>
        <taxon>Gunneridae</taxon>
        <taxon>Pentapetalae</taxon>
        <taxon>rosids</taxon>
        <taxon>fabids</taxon>
        <taxon>Malpighiales</taxon>
        <taxon>Rhizophoraceae</taxon>
        <taxon>Rhizophora</taxon>
    </lineage>
</organism>
<name>A0A2P2MF38_RHIMU</name>
<dbReference type="AlphaFoldDB" id="A0A2P2MF38"/>
<sequence length="28" mass="3207">MKTKPSEYVPYAVSANKTKKITIKHNTK</sequence>